<evidence type="ECO:0000259" key="1">
    <source>
        <dbReference type="Pfam" id="PF00534"/>
    </source>
</evidence>
<evidence type="ECO:0000313" key="3">
    <source>
        <dbReference type="EMBL" id="MBU2690958.1"/>
    </source>
</evidence>
<feature type="domain" description="Glycosyltransferase subfamily 4-like N-terminal" evidence="2">
    <location>
        <begin position="23"/>
        <end position="171"/>
    </location>
</feature>
<protein>
    <submittedName>
        <fullName evidence="3">Glycosyltransferase family 4 protein</fullName>
    </submittedName>
</protein>
<evidence type="ECO:0000313" key="4">
    <source>
        <dbReference type="Proteomes" id="UP000777784"/>
    </source>
</evidence>
<reference evidence="3" key="1">
    <citation type="submission" date="2021-05" db="EMBL/GenBank/DDBJ databases">
        <title>Energy efficiency and biological interactions define the core microbiome of deep oligotrophic groundwater.</title>
        <authorList>
            <person name="Mehrshad M."/>
            <person name="Lopez-Fernandez M."/>
            <person name="Bell E."/>
            <person name="Bernier-Latmani R."/>
            <person name="Bertilsson S."/>
            <person name="Dopson M."/>
        </authorList>
    </citation>
    <scope>NUCLEOTIDE SEQUENCE</scope>
    <source>
        <strain evidence="3">Modern_marine.mb.64</strain>
    </source>
</reference>
<dbReference type="SUPFAM" id="SSF53756">
    <property type="entry name" value="UDP-Glycosyltransferase/glycogen phosphorylase"/>
    <property type="match status" value="1"/>
</dbReference>
<organism evidence="3 4">
    <name type="scientific">Eiseniibacteriota bacterium</name>
    <dbReference type="NCBI Taxonomy" id="2212470"/>
    <lineage>
        <taxon>Bacteria</taxon>
        <taxon>Candidatus Eiseniibacteriota</taxon>
    </lineage>
</organism>
<dbReference type="Pfam" id="PF00534">
    <property type="entry name" value="Glycos_transf_1"/>
    <property type="match status" value="1"/>
</dbReference>
<dbReference type="Gene3D" id="3.40.50.2000">
    <property type="entry name" value="Glycogen Phosphorylase B"/>
    <property type="match status" value="2"/>
</dbReference>
<dbReference type="InterPro" id="IPR028098">
    <property type="entry name" value="Glyco_trans_4-like_N"/>
</dbReference>
<dbReference type="AlphaFoldDB" id="A0A948RWQ8"/>
<accession>A0A948RWQ8</accession>
<gene>
    <name evidence="3" type="ORF">KJ970_08515</name>
</gene>
<feature type="domain" description="Glycosyl transferase family 1" evidence="1">
    <location>
        <begin position="203"/>
        <end position="360"/>
    </location>
</feature>
<dbReference type="EMBL" id="JAHJDP010000042">
    <property type="protein sequence ID" value="MBU2690958.1"/>
    <property type="molecule type" value="Genomic_DNA"/>
</dbReference>
<dbReference type="Pfam" id="PF13439">
    <property type="entry name" value="Glyco_transf_4"/>
    <property type="match status" value="1"/>
</dbReference>
<dbReference type="PANTHER" id="PTHR12526">
    <property type="entry name" value="GLYCOSYLTRANSFERASE"/>
    <property type="match status" value="1"/>
</dbReference>
<dbReference type="CDD" id="cd03801">
    <property type="entry name" value="GT4_PimA-like"/>
    <property type="match status" value="1"/>
</dbReference>
<evidence type="ECO:0000259" key="2">
    <source>
        <dbReference type="Pfam" id="PF13439"/>
    </source>
</evidence>
<dbReference type="Proteomes" id="UP000777784">
    <property type="component" value="Unassembled WGS sequence"/>
</dbReference>
<proteinExistence type="predicted"/>
<comment type="caution">
    <text evidence="3">The sequence shown here is derived from an EMBL/GenBank/DDBJ whole genome shotgun (WGS) entry which is preliminary data.</text>
</comment>
<dbReference type="InterPro" id="IPR001296">
    <property type="entry name" value="Glyco_trans_1"/>
</dbReference>
<dbReference type="GO" id="GO:0016757">
    <property type="term" value="F:glycosyltransferase activity"/>
    <property type="evidence" value="ECO:0007669"/>
    <property type="project" value="InterPro"/>
</dbReference>
<name>A0A948RWQ8_UNCEI</name>
<sequence length="387" mass="43245">MMKILLLAPCPFFQGRGTPIAIKLVAEVLAGEGHHLHILTYPEGEAVPIPNGSISRIPALPGIRDVKPGPSWKKLVYDPILLFKAIDLIRKKHFDVIHAVEESVFIALILKKIFRIPFVYDLDSSMSQQIVEKYPLLKPLKPCMHYCERTAIKESAGALAVCKALEEEVLACDPSHLVCRLEDISLLPDQEWQEDPPAPRLFQEPVMMYVGNLEKYQGIDLLIEGFQKALPKMGKAKLVIIGGHASEMAAYQKRVKDMGMGEEVAFLGPKPLSELASWFNQARILVSPRLQGNNTPMKIYSYLDSGKPVLATRLPTHTQVLDDEIAYLVSPTPESMAQGMAALMEDGALRARLSQAAKKRVQDEYCLEAYRKKLSAFYDRLEAKIRG</sequence>